<keyword evidence="4 10" id="KW-0240">DNA-directed RNA polymerase</keyword>
<organism evidence="11 12">
    <name type="scientific">Hydrogenoanaerobacterium saccharovorans</name>
    <dbReference type="NCBI Taxonomy" id="474960"/>
    <lineage>
        <taxon>Bacteria</taxon>
        <taxon>Bacillati</taxon>
        <taxon>Bacillota</taxon>
        <taxon>Clostridia</taxon>
        <taxon>Eubacteriales</taxon>
        <taxon>Oscillospiraceae</taxon>
        <taxon>Hydrogenoanaerobacterium</taxon>
    </lineage>
</organism>
<dbReference type="GO" id="GO:0000428">
    <property type="term" value="C:DNA-directed RNA polymerase complex"/>
    <property type="evidence" value="ECO:0007669"/>
    <property type="project" value="UniProtKB-KW"/>
</dbReference>
<evidence type="ECO:0000313" key="12">
    <source>
        <dbReference type="Proteomes" id="UP000724149"/>
    </source>
</evidence>
<evidence type="ECO:0000256" key="1">
    <source>
        <dbReference type="ARBA" id="ARBA00006711"/>
    </source>
</evidence>
<dbReference type="InterPro" id="IPR003716">
    <property type="entry name" value="DNA-dir_RNA_pol_omega"/>
</dbReference>
<name>A0ABS2GJD3_9FIRM</name>
<dbReference type="SUPFAM" id="SSF63562">
    <property type="entry name" value="RPB6/omega subunit-like"/>
    <property type="match status" value="1"/>
</dbReference>
<comment type="function">
    <text evidence="10">Promotes RNA polymerase assembly. Latches the N- and C-terminal regions of the beta' subunit thereby facilitating its interaction with the beta and alpha subunits.</text>
</comment>
<gene>
    <name evidence="10" type="primary">rpoZ</name>
    <name evidence="11" type="ORF">H9X81_02600</name>
</gene>
<evidence type="ECO:0000256" key="10">
    <source>
        <dbReference type="HAMAP-Rule" id="MF_00366"/>
    </source>
</evidence>
<dbReference type="EMBL" id="JACSNR010000002">
    <property type="protein sequence ID" value="MBM6922587.1"/>
    <property type="molecule type" value="Genomic_DNA"/>
</dbReference>
<dbReference type="HAMAP" id="MF_00366">
    <property type="entry name" value="RNApol_bact_RpoZ"/>
    <property type="match status" value="1"/>
</dbReference>
<evidence type="ECO:0000256" key="3">
    <source>
        <dbReference type="ARBA" id="ARBA00013725"/>
    </source>
</evidence>
<comment type="similarity">
    <text evidence="1 10">Belongs to the RNA polymerase subunit omega family.</text>
</comment>
<evidence type="ECO:0000313" key="11">
    <source>
        <dbReference type="EMBL" id="MBM6922587.1"/>
    </source>
</evidence>
<keyword evidence="7 10" id="KW-0804">Transcription</keyword>
<comment type="caution">
    <text evidence="11">The sequence shown here is derived from an EMBL/GenBank/DDBJ whole genome shotgun (WGS) entry which is preliminary data.</text>
</comment>
<evidence type="ECO:0000256" key="2">
    <source>
        <dbReference type="ARBA" id="ARBA00012418"/>
    </source>
</evidence>
<evidence type="ECO:0000256" key="9">
    <source>
        <dbReference type="ARBA" id="ARBA00048552"/>
    </source>
</evidence>
<evidence type="ECO:0000256" key="7">
    <source>
        <dbReference type="ARBA" id="ARBA00023163"/>
    </source>
</evidence>
<sequence length="71" mass="8126">MLRPAMSQIVKKDESAYEFVIEVARRAREIVNEAEERGEVLDVKPVQLAVEEFASGYPRTPIRYIGSDDEQ</sequence>
<dbReference type="EC" id="2.7.7.6" evidence="2 10"/>
<dbReference type="Gene3D" id="3.90.940.10">
    <property type="match status" value="1"/>
</dbReference>
<evidence type="ECO:0000256" key="8">
    <source>
        <dbReference type="ARBA" id="ARBA00029924"/>
    </source>
</evidence>
<evidence type="ECO:0000256" key="4">
    <source>
        <dbReference type="ARBA" id="ARBA00022478"/>
    </source>
</evidence>
<dbReference type="InterPro" id="IPR006110">
    <property type="entry name" value="Pol_omega/Rpo6/RPB6"/>
</dbReference>
<keyword evidence="5 10" id="KW-0808">Transferase</keyword>
<dbReference type="Pfam" id="PF01192">
    <property type="entry name" value="RNA_pol_Rpb6"/>
    <property type="match status" value="1"/>
</dbReference>
<keyword evidence="6 10" id="KW-0548">Nucleotidyltransferase</keyword>
<comment type="subunit">
    <text evidence="10">The RNAP catalytic core consists of 2 alpha, 1 beta, 1 beta' and 1 omega subunit. When a sigma factor is associated with the core the holoenzyme is formed, which can initiate transcription.</text>
</comment>
<reference evidence="11 12" key="1">
    <citation type="journal article" date="2021" name="Sci. Rep.">
        <title>The distribution of antibiotic resistance genes in chicken gut microbiota commensals.</title>
        <authorList>
            <person name="Juricova H."/>
            <person name="Matiasovicova J."/>
            <person name="Kubasova T."/>
            <person name="Cejkova D."/>
            <person name="Rychlik I."/>
        </authorList>
    </citation>
    <scope>NUCLEOTIDE SEQUENCE [LARGE SCALE GENOMIC DNA]</scope>
    <source>
        <strain evidence="11 12">An564</strain>
    </source>
</reference>
<dbReference type="Proteomes" id="UP000724149">
    <property type="component" value="Unassembled WGS sequence"/>
</dbReference>
<dbReference type="InterPro" id="IPR036161">
    <property type="entry name" value="RPB6/omega-like_sf"/>
</dbReference>
<proteinExistence type="inferred from homology"/>
<evidence type="ECO:0000256" key="6">
    <source>
        <dbReference type="ARBA" id="ARBA00022695"/>
    </source>
</evidence>
<protein>
    <recommendedName>
        <fullName evidence="3 10">DNA-directed RNA polymerase subunit omega</fullName>
        <shortName evidence="10">RNAP omega subunit</shortName>
        <ecNumber evidence="2 10">2.7.7.6</ecNumber>
    </recommendedName>
    <alternativeName>
        <fullName evidence="10">RNA polymerase omega subunit</fullName>
    </alternativeName>
    <alternativeName>
        <fullName evidence="8 10">Transcriptase subunit omega</fullName>
    </alternativeName>
</protein>
<keyword evidence="12" id="KW-1185">Reference proteome</keyword>
<comment type="catalytic activity">
    <reaction evidence="9 10">
        <text>RNA(n) + a ribonucleoside 5'-triphosphate = RNA(n+1) + diphosphate</text>
        <dbReference type="Rhea" id="RHEA:21248"/>
        <dbReference type="Rhea" id="RHEA-COMP:14527"/>
        <dbReference type="Rhea" id="RHEA-COMP:17342"/>
        <dbReference type="ChEBI" id="CHEBI:33019"/>
        <dbReference type="ChEBI" id="CHEBI:61557"/>
        <dbReference type="ChEBI" id="CHEBI:140395"/>
        <dbReference type="EC" id="2.7.7.6"/>
    </reaction>
</comment>
<accession>A0ABS2GJD3</accession>
<evidence type="ECO:0000256" key="5">
    <source>
        <dbReference type="ARBA" id="ARBA00022679"/>
    </source>
</evidence>